<dbReference type="AlphaFoldDB" id="A0A317QLL8"/>
<name>A0A317QLL8_9ACTN</name>
<evidence type="ECO:0000313" key="1">
    <source>
        <dbReference type="EMBL" id="PWW22560.1"/>
    </source>
</evidence>
<dbReference type="Proteomes" id="UP000246661">
    <property type="component" value="Unassembled WGS sequence"/>
</dbReference>
<protein>
    <submittedName>
        <fullName evidence="1">Uncharacterized protein</fullName>
    </submittedName>
</protein>
<sequence length="86" mass="9401">MGHRAATALPSEHVEGIRVPWTVTCTRKAMAVGFIVFSLSACSSDGGDVVDEIRHESDFVQEFIRCTDPETGAVIEDRHDDCHLDG</sequence>
<comment type="caution">
    <text evidence="1">The sequence shown here is derived from an EMBL/GenBank/DDBJ whole genome shotgun (WGS) entry which is preliminary data.</text>
</comment>
<gene>
    <name evidence="1" type="ORF">JD79_01718</name>
</gene>
<reference evidence="2" key="1">
    <citation type="submission" date="2018-05" db="EMBL/GenBank/DDBJ databases">
        <authorList>
            <person name="Klenk H.-P."/>
            <person name="Huntemann M."/>
            <person name="Clum A."/>
            <person name="Pillay M."/>
            <person name="Palaniappan K."/>
            <person name="Varghese N."/>
            <person name="Mikhailova N."/>
            <person name="Stamatis D."/>
            <person name="Reddy T."/>
            <person name="Daum C."/>
            <person name="Shapiro N."/>
            <person name="Ivanova N."/>
            <person name="Kyrpides N."/>
            <person name="Woyke T."/>
        </authorList>
    </citation>
    <scope>NUCLEOTIDE SEQUENCE [LARGE SCALE GENOMIC DNA]</scope>
    <source>
        <strain evidence="2">DSM 45417</strain>
    </source>
</reference>
<keyword evidence="2" id="KW-1185">Reference proteome</keyword>
<accession>A0A317QLL8</accession>
<organism evidence="1 2">
    <name type="scientific">Geodermatophilus normandii</name>
    <dbReference type="NCBI Taxonomy" id="1137989"/>
    <lineage>
        <taxon>Bacteria</taxon>
        <taxon>Bacillati</taxon>
        <taxon>Actinomycetota</taxon>
        <taxon>Actinomycetes</taxon>
        <taxon>Geodermatophilales</taxon>
        <taxon>Geodermatophilaceae</taxon>
        <taxon>Geodermatophilus</taxon>
    </lineage>
</organism>
<evidence type="ECO:0000313" key="2">
    <source>
        <dbReference type="Proteomes" id="UP000246661"/>
    </source>
</evidence>
<proteinExistence type="predicted"/>
<dbReference type="EMBL" id="QGTX01000001">
    <property type="protein sequence ID" value="PWW22560.1"/>
    <property type="molecule type" value="Genomic_DNA"/>
</dbReference>